<feature type="domain" description="Mce/MlaD" evidence="2">
    <location>
        <begin position="45"/>
        <end position="121"/>
    </location>
</feature>
<evidence type="ECO:0000313" key="3">
    <source>
        <dbReference type="EMBL" id="GAQ95400.1"/>
    </source>
</evidence>
<reference evidence="4" key="1">
    <citation type="submission" date="2016-01" db="EMBL/GenBank/DDBJ databases">
        <title>Draft genome sequence of Thermodesulfovibrio aggregans strain TGE-P1.</title>
        <authorList>
            <person name="Sekiguchi Y."/>
            <person name="Ohashi A."/>
            <person name="Matsuura N."/>
            <person name="Tourlousse M.D."/>
        </authorList>
    </citation>
    <scope>NUCLEOTIDE SEQUENCE [LARGE SCALE GENOMIC DNA]</scope>
    <source>
        <strain evidence="4">TGE-P1</strain>
    </source>
</reference>
<dbReference type="EMBL" id="BCNO01000002">
    <property type="protein sequence ID" value="GAQ95400.1"/>
    <property type="molecule type" value="Genomic_DNA"/>
</dbReference>
<keyword evidence="4" id="KW-1185">Reference proteome</keyword>
<dbReference type="Proteomes" id="UP000054976">
    <property type="component" value="Unassembled WGS sequence"/>
</dbReference>
<protein>
    <submittedName>
        <fullName evidence="3">Phospholipid/cholesterol/gamma-HCH transport system substrate-binding protein</fullName>
    </submittedName>
</protein>
<evidence type="ECO:0000313" key="4">
    <source>
        <dbReference type="Proteomes" id="UP000054976"/>
    </source>
</evidence>
<dbReference type="STRING" id="86166.TAGGR_2292"/>
<keyword evidence="1" id="KW-0812">Transmembrane</keyword>
<keyword evidence="1" id="KW-0472">Membrane</keyword>
<dbReference type="RefSeq" id="WP_059176836.1">
    <property type="nucleotide sequence ID" value="NZ_BCNO01000002.1"/>
</dbReference>
<name>A0A0U9HQT5_9BACT</name>
<sequence length="316" mass="35416">MFDRKKQLKWASLKVGIVITITLLIIFSIIIFSGGIQSLFKERVPLNIYISDVKGLRKGAVVRVAGVDVGEVKEIKLSKEYGTVVKVLLDRDVLGYLKSDAQATVQTIGLLGDKYIEIFPGESQESFDVSKGMYGYSQIEVREILGVATSTIKKIEGLVSRVDSLMAKIDKSEGTIPKLLTDPSLYNNLNSAILELRKTVEEIRLGSIGMISRDKEFYQKLSNALKNFEEASNKISSAQGTFGKMINDPTLYENLLKTSQRLDSLLREIESSQGTLKMLISDKALAEDLKQSIRELKELIEEIKKDPKKFFKFSIF</sequence>
<feature type="transmembrane region" description="Helical" evidence="1">
    <location>
        <begin position="12"/>
        <end position="36"/>
    </location>
</feature>
<dbReference type="AlphaFoldDB" id="A0A0U9HQT5"/>
<evidence type="ECO:0000256" key="1">
    <source>
        <dbReference type="SAM" id="Phobius"/>
    </source>
</evidence>
<proteinExistence type="predicted"/>
<dbReference type="InterPro" id="IPR052336">
    <property type="entry name" value="MlaD_Phospholipid_Transporter"/>
</dbReference>
<dbReference type="Pfam" id="PF02470">
    <property type="entry name" value="MlaD"/>
    <property type="match status" value="1"/>
</dbReference>
<dbReference type="InterPro" id="IPR003399">
    <property type="entry name" value="Mce/MlaD"/>
</dbReference>
<accession>A0A0U9HQT5</accession>
<dbReference type="PANTHER" id="PTHR33371:SF4">
    <property type="entry name" value="INTERMEMBRANE PHOSPHOLIPID TRANSPORT SYSTEM BINDING PROTEIN MLAD"/>
    <property type="match status" value="1"/>
</dbReference>
<dbReference type="PANTHER" id="PTHR33371">
    <property type="entry name" value="INTERMEMBRANE PHOSPHOLIPID TRANSPORT SYSTEM BINDING PROTEIN MLAD-RELATED"/>
    <property type="match status" value="1"/>
</dbReference>
<comment type="caution">
    <text evidence="3">The sequence shown here is derived from an EMBL/GenBank/DDBJ whole genome shotgun (WGS) entry which is preliminary data.</text>
</comment>
<dbReference type="OrthoDB" id="9769132at2"/>
<gene>
    <name evidence="3" type="ORF">TAGGR_2292</name>
</gene>
<keyword evidence="1" id="KW-1133">Transmembrane helix</keyword>
<evidence type="ECO:0000259" key="2">
    <source>
        <dbReference type="Pfam" id="PF02470"/>
    </source>
</evidence>
<organism evidence="3 4">
    <name type="scientific">Thermodesulfovibrio aggregans</name>
    <dbReference type="NCBI Taxonomy" id="86166"/>
    <lineage>
        <taxon>Bacteria</taxon>
        <taxon>Pseudomonadati</taxon>
        <taxon>Nitrospirota</taxon>
        <taxon>Thermodesulfovibrionia</taxon>
        <taxon>Thermodesulfovibrionales</taxon>
        <taxon>Thermodesulfovibrionaceae</taxon>
        <taxon>Thermodesulfovibrio</taxon>
    </lineage>
</organism>